<keyword evidence="1" id="KW-0732">Signal</keyword>
<keyword evidence="3" id="KW-1185">Reference proteome</keyword>
<evidence type="ECO:0000256" key="1">
    <source>
        <dbReference type="SAM" id="SignalP"/>
    </source>
</evidence>
<dbReference type="Proteomes" id="UP001343492">
    <property type="component" value="Unassembled WGS sequence"/>
</dbReference>
<reference evidence="2 3" key="1">
    <citation type="submission" date="2024-01" db="EMBL/GenBank/DDBJ databases">
        <title>The genome sequence of Erythrobacteraceae sp. strain 1XM1-14.</title>
        <authorList>
            <person name="Liu Y."/>
        </authorList>
    </citation>
    <scope>NUCLEOTIDE SEQUENCE [LARGE SCALE GENOMIC DNA]</scope>
    <source>
        <strain evidence="2 3">1XM1-14</strain>
    </source>
</reference>
<protein>
    <submittedName>
        <fullName evidence="2">Uncharacterized protein</fullName>
    </submittedName>
</protein>
<dbReference type="EMBL" id="JAZDQV010000001">
    <property type="protein sequence ID" value="MEE1876248.1"/>
    <property type="molecule type" value="Genomic_DNA"/>
</dbReference>
<name>A0ABU7GBK7_9SPHN</name>
<proteinExistence type="predicted"/>
<feature type="chain" id="PRO_5047102600" evidence="1">
    <location>
        <begin position="27"/>
        <end position="148"/>
    </location>
</feature>
<evidence type="ECO:0000313" key="3">
    <source>
        <dbReference type="Proteomes" id="UP001343492"/>
    </source>
</evidence>
<evidence type="ECO:0000313" key="2">
    <source>
        <dbReference type="EMBL" id="MEE1876248.1"/>
    </source>
</evidence>
<accession>A0ABU7GBK7</accession>
<organism evidence="2 3">
    <name type="scientific">Altererythrobacter litoralis</name>
    <dbReference type="NCBI Taxonomy" id="3113904"/>
    <lineage>
        <taxon>Bacteria</taxon>
        <taxon>Pseudomonadati</taxon>
        <taxon>Pseudomonadota</taxon>
        <taxon>Alphaproteobacteria</taxon>
        <taxon>Sphingomonadales</taxon>
        <taxon>Erythrobacteraceae</taxon>
        <taxon>Altererythrobacter</taxon>
    </lineage>
</organism>
<feature type="signal peptide" evidence="1">
    <location>
        <begin position="1"/>
        <end position="26"/>
    </location>
</feature>
<gene>
    <name evidence="2" type="ORF">VRS74_00940</name>
</gene>
<comment type="caution">
    <text evidence="2">The sequence shown here is derived from an EMBL/GenBank/DDBJ whole genome shotgun (WGS) entry which is preliminary data.</text>
</comment>
<dbReference type="RefSeq" id="WP_354143358.1">
    <property type="nucleotide sequence ID" value="NZ_JAZDQV010000001.1"/>
</dbReference>
<sequence>MSFLHRLAMKYSIVTLALATSSLFFAAPAMAFIVANPAMAQTRTQTTQPRTTPTIQAPTLDPVMVRLNALQLEIDALRQSAGKQVVVLHFTPTELAPWANGNYNISQERSNSLCQQALGDRFGRVLSYRVQMSGDRTFFSHVVCETKP</sequence>